<evidence type="ECO:0000313" key="2">
    <source>
        <dbReference type="EMBL" id="MEQ2232757.1"/>
    </source>
</evidence>
<evidence type="ECO:0000256" key="1">
    <source>
        <dbReference type="SAM" id="MobiDB-lite"/>
    </source>
</evidence>
<organism evidence="2 3">
    <name type="scientific">Ilyodon furcidens</name>
    <name type="common">goldbreast splitfin</name>
    <dbReference type="NCBI Taxonomy" id="33524"/>
    <lineage>
        <taxon>Eukaryota</taxon>
        <taxon>Metazoa</taxon>
        <taxon>Chordata</taxon>
        <taxon>Craniata</taxon>
        <taxon>Vertebrata</taxon>
        <taxon>Euteleostomi</taxon>
        <taxon>Actinopterygii</taxon>
        <taxon>Neopterygii</taxon>
        <taxon>Teleostei</taxon>
        <taxon>Neoteleostei</taxon>
        <taxon>Acanthomorphata</taxon>
        <taxon>Ovalentaria</taxon>
        <taxon>Atherinomorphae</taxon>
        <taxon>Cyprinodontiformes</taxon>
        <taxon>Goodeidae</taxon>
        <taxon>Ilyodon</taxon>
    </lineage>
</organism>
<protein>
    <submittedName>
        <fullName evidence="2">Uncharacterized protein</fullName>
    </submittedName>
</protein>
<gene>
    <name evidence="2" type="ORF">ILYODFUR_014801</name>
</gene>
<reference evidence="2 3" key="1">
    <citation type="submission" date="2021-06" db="EMBL/GenBank/DDBJ databases">
        <authorList>
            <person name="Palmer J.M."/>
        </authorList>
    </citation>
    <scope>NUCLEOTIDE SEQUENCE [LARGE SCALE GENOMIC DNA]</scope>
    <source>
        <strain evidence="3">if_2019</strain>
        <tissue evidence="2">Muscle</tissue>
    </source>
</reference>
<proteinExistence type="predicted"/>
<dbReference type="Proteomes" id="UP001482620">
    <property type="component" value="Unassembled WGS sequence"/>
</dbReference>
<accession>A0ABV0TIQ2</accession>
<feature type="region of interest" description="Disordered" evidence="1">
    <location>
        <begin position="52"/>
        <end position="103"/>
    </location>
</feature>
<keyword evidence="3" id="KW-1185">Reference proteome</keyword>
<feature type="compositionally biased region" description="Basic and acidic residues" evidence="1">
    <location>
        <begin position="70"/>
        <end position="83"/>
    </location>
</feature>
<comment type="caution">
    <text evidence="2">The sequence shown here is derived from an EMBL/GenBank/DDBJ whole genome shotgun (WGS) entry which is preliminary data.</text>
</comment>
<feature type="compositionally biased region" description="Polar residues" evidence="1">
    <location>
        <begin position="85"/>
        <end position="94"/>
    </location>
</feature>
<name>A0ABV0TIQ2_9TELE</name>
<evidence type="ECO:0000313" key="3">
    <source>
        <dbReference type="Proteomes" id="UP001482620"/>
    </source>
</evidence>
<feature type="compositionally biased region" description="Polar residues" evidence="1">
    <location>
        <begin position="52"/>
        <end position="69"/>
    </location>
</feature>
<sequence length="103" mass="12327">MRLESIIIKHRWKLWTSLTPSCFCYSIRSYLILEDCVPDVIRKTYFMNTQRESNHWTKQVSNQQRASHTPSDEVMKSPEDPVCSRRSNIQSSCRRPQYFPQDK</sequence>
<dbReference type="EMBL" id="JAHRIQ010036021">
    <property type="protein sequence ID" value="MEQ2232757.1"/>
    <property type="molecule type" value="Genomic_DNA"/>
</dbReference>